<organism evidence="4 5">
    <name type="scientific">Acinetobacter pittii</name>
    <name type="common">Acinetobacter genomosp. 3</name>
    <dbReference type="NCBI Taxonomy" id="48296"/>
    <lineage>
        <taxon>Bacteria</taxon>
        <taxon>Pseudomonadati</taxon>
        <taxon>Pseudomonadota</taxon>
        <taxon>Gammaproteobacteria</taxon>
        <taxon>Moraxellales</taxon>
        <taxon>Moraxellaceae</taxon>
        <taxon>Acinetobacter</taxon>
        <taxon>Acinetobacter calcoaceticus/baumannii complex</taxon>
    </lineage>
</organism>
<feature type="domain" description="PNPLA" evidence="3">
    <location>
        <begin position="11"/>
        <end position="193"/>
    </location>
</feature>
<evidence type="ECO:0000256" key="2">
    <source>
        <dbReference type="PROSITE-ProRule" id="PRU01161"/>
    </source>
</evidence>
<feature type="short sequence motif" description="DGA/G" evidence="2">
    <location>
        <begin position="180"/>
        <end position="182"/>
    </location>
</feature>
<feature type="active site" description="Nucleophile" evidence="2">
    <location>
        <position position="49"/>
    </location>
</feature>
<dbReference type="EMBL" id="CP095407">
    <property type="protein sequence ID" value="USU93881.1"/>
    <property type="molecule type" value="Genomic_DNA"/>
</dbReference>
<evidence type="ECO:0000313" key="4">
    <source>
        <dbReference type="EMBL" id="USU93881.1"/>
    </source>
</evidence>
<name>A0AAE9S7Q8_ACIPI</name>
<keyword evidence="1 2" id="KW-0443">Lipid metabolism</keyword>
<keyword evidence="2" id="KW-0378">Hydrolase</keyword>
<dbReference type="InterPro" id="IPR002641">
    <property type="entry name" value="PNPLA_dom"/>
</dbReference>
<dbReference type="GeneID" id="92836201"/>
<dbReference type="InterPro" id="IPR047156">
    <property type="entry name" value="Teg/CotR/CapV-like"/>
</dbReference>
<dbReference type="Proteomes" id="UP001055514">
    <property type="component" value="Chromosome"/>
</dbReference>
<dbReference type="RefSeq" id="WP_004663626.1">
    <property type="nucleotide sequence ID" value="NZ_CP029610.1"/>
</dbReference>
<gene>
    <name evidence="4" type="ORF">MWH18_16265</name>
</gene>
<evidence type="ECO:0000259" key="3">
    <source>
        <dbReference type="PROSITE" id="PS51635"/>
    </source>
</evidence>
<protein>
    <submittedName>
        <fullName evidence="4">Patatin-like phospholipase family protein</fullName>
    </submittedName>
</protein>
<dbReference type="PROSITE" id="PS51635">
    <property type="entry name" value="PNPLA"/>
    <property type="match status" value="1"/>
</dbReference>
<accession>A0AAE9S7Q8</accession>
<proteinExistence type="predicted"/>
<dbReference type="PANTHER" id="PTHR24138:SF12">
    <property type="entry name" value="PATATIN FAMILY PROTEIN"/>
    <property type="match status" value="1"/>
</dbReference>
<feature type="active site" description="Proton acceptor" evidence="2">
    <location>
        <position position="180"/>
    </location>
</feature>
<feature type="short sequence motif" description="GXSXG" evidence="2">
    <location>
        <begin position="47"/>
        <end position="51"/>
    </location>
</feature>
<dbReference type="SUPFAM" id="SSF52151">
    <property type="entry name" value="FabD/lysophospholipase-like"/>
    <property type="match status" value="1"/>
</dbReference>
<dbReference type="InterPro" id="IPR016035">
    <property type="entry name" value="Acyl_Trfase/lysoPLipase"/>
</dbReference>
<dbReference type="Pfam" id="PF01734">
    <property type="entry name" value="Patatin"/>
    <property type="match status" value="1"/>
</dbReference>
<dbReference type="NCBIfam" id="NF041079">
    <property type="entry name" value="CBASS_lipase"/>
    <property type="match status" value="1"/>
</dbReference>
<sequence length="347" mass="38464">MSIETKPFQILALSGGGYRGLYTAQVLADLEEQFGTPIGRHFDLITGTSVGGIIALAVSLEIPMKDVVELFVKHGHEIFKKRSFFKRLFGIRKSPYTADGLKTLLQNDHLFGNKILADALHPVIIPSINYTEGKPVVFKTPHHWKFKRDWTMSLVDVALATSAAPTYFPRHIYQDQQFVDGGLCANDPSIIGLHEADNYFNVGLCSIRLLSIGTLSSKRTVNDSTSNEGGMIDWAESNYNIPKGVKNIIDLTLSSQQLLMRQIAEHRLDLHKGMAYVIDELLTESGAKYVALDQVNSAAQRTLIGNAHASSKKAVSDPKIELMMKHLAPQPEWFHGPYKNTESSGDN</sequence>
<dbReference type="CDD" id="cd07199">
    <property type="entry name" value="Pat17_PNPLA8_PNPLA9_like"/>
    <property type="match status" value="1"/>
</dbReference>
<dbReference type="GO" id="GO:0016042">
    <property type="term" value="P:lipid catabolic process"/>
    <property type="evidence" value="ECO:0007669"/>
    <property type="project" value="UniProtKB-UniRule"/>
</dbReference>
<feature type="short sequence motif" description="GXGXXG" evidence="2">
    <location>
        <begin position="15"/>
        <end position="20"/>
    </location>
</feature>
<evidence type="ECO:0000313" key="5">
    <source>
        <dbReference type="Proteomes" id="UP001055514"/>
    </source>
</evidence>
<keyword evidence="2" id="KW-0442">Lipid degradation</keyword>
<evidence type="ECO:0000256" key="1">
    <source>
        <dbReference type="ARBA" id="ARBA00023098"/>
    </source>
</evidence>
<dbReference type="GO" id="GO:0016787">
    <property type="term" value="F:hydrolase activity"/>
    <property type="evidence" value="ECO:0007669"/>
    <property type="project" value="UniProtKB-UniRule"/>
</dbReference>
<reference evidence="4" key="1">
    <citation type="submission" date="2022-04" db="EMBL/GenBank/DDBJ databases">
        <title>Emergence of ST220 Acinetobacter pittii strain in bloodstream infection, which co-producing chromosomal NDM-1 and OXA-820 carbapenemases.</title>
        <authorList>
            <person name="Tian C."/>
            <person name="Xing M."/>
            <person name="Fu L."/>
            <person name="Xia D."/>
        </authorList>
    </citation>
    <scope>NUCLEOTIDE SEQUENCE</scope>
    <source>
        <strain evidence="4">TCM</strain>
    </source>
</reference>
<dbReference type="Gene3D" id="3.40.1090.10">
    <property type="entry name" value="Cytosolic phospholipase A2 catalytic domain"/>
    <property type="match status" value="1"/>
</dbReference>
<dbReference type="AlphaFoldDB" id="A0AAE9S7Q8"/>
<dbReference type="PANTHER" id="PTHR24138">
    <property type="entry name" value="INTRACELLLAR PHOSPHOLIPASE A FAMILY"/>
    <property type="match status" value="1"/>
</dbReference>